<dbReference type="InterPro" id="IPR029000">
    <property type="entry name" value="Cyclophilin-like_dom_sf"/>
</dbReference>
<evidence type="ECO:0000256" key="3">
    <source>
        <dbReference type="ARBA" id="ARBA00023235"/>
    </source>
</evidence>
<sequence>MQRAFVDVDIGSAQQHAVEVEEYQRAAQFLAAVGAQYGLPTNLQELDEGQRETLAELYAADPSWTANGPMRAAAPTPLRAGRIVIELYADKAPKAVENFLALCTGEKGISKASKKPLHFKGSRFHRIVKDFVCQGGDFTRGDGSGGESIYGRKFKDEKDGLKLLHKAVGTLSMANSGKDSNSSQFFFTLADNLTKLNGKHVVFGQVVEGVDILHRINREAASADGSPKVDVVIADCGQC</sequence>
<feature type="domain" description="PPIase cyclophilin-type" evidence="5">
    <location>
        <begin position="80"/>
        <end position="238"/>
    </location>
</feature>
<dbReference type="GO" id="GO:0006457">
    <property type="term" value="P:protein folding"/>
    <property type="evidence" value="ECO:0007669"/>
    <property type="project" value="InterPro"/>
</dbReference>
<dbReference type="InterPro" id="IPR002130">
    <property type="entry name" value="Cyclophilin-type_PPIase_dom"/>
</dbReference>
<dbReference type="EMBL" id="KB007939">
    <property type="protein sequence ID" value="ELR19094.1"/>
    <property type="molecule type" value="Genomic_DNA"/>
</dbReference>
<keyword evidence="3 4" id="KW-0413">Isomerase</keyword>
<dbReference type="InterPro" id="IPR020892">
    <property type="entry name" value="Cyclophilin-type_PPIase_CS"/>
</dbReference>
<accession>L8H0V6</accession>
<dbReference type="OrthoDB" id="407558at2759"/>
<evidence type="ECO:0000259" key="5">
    <source>
        <dbReference type="PROSITE" id="PS50072"/>
    </source>
</evidence>
<evidence type="ECO:0000256" key="1">
    <source>
        <dbReference type="ARBA" id="ARBA00000971"/>
    </source>
</evidence>
<reference evidence="6 7" key="1">
    <citation type="journal article" date="2013" name="Genome Biol.">
        <title>Genome of Acanthamoeba castellanii highlights extensive lateral gene transfer and early evolution of tyrosine kinase signaling.</title>
        <authorList>
            <person name="Clarke M."/>
            <person name="Lohan A.J."/>
            <person name="Liu B."/>
            <person name="Lagkouvardos I."/>
            <person name="Roy S."/>
            <person name="Zafar N."/>
            <person name="Bertelli C."/>
            <person name="Schilde C."/>
            <person name="Kianianmomeni A."/>
            <person name="Burglin T.R."/>
            <person name="Frech C."/>
            <person name="Turcotte B."/>
            <person name="Kopec K.O."/>
            <person name="Synnott J.M."/>
            <person name="Choo C."/>
            <person name="Paponov I."/>
            <person name="Finkler A."/>
            <person name="Soon Heng Tan C."/>
            <person name="Hutchins A.P."/>
            <person name="Weinmeier T."/>
            <person name="Rattei T."/>
            <person name="Chu J.S."/>
            <person name="Gimenez G."/>
            <person name="Irimia M."/>
            <person name="Rigden D.J."/>
            <person name="Fitzpatrick D.A."/>
            <person name="Lorenzo-Morales J."/>
            <person name="Bateman A."/>
            <person name="Chiu C.H."/>
            <person name="Tang P."/>
            <person name="Hegemann P."/>
            <person name="Fromm H."/>
            <person name="Raoult D."/>
            <person name="Greub G."/>
            <person name="Miranda-Saavedra D."/>
            <person name="Chen N."/>
            <person name="Nash P."/>
            <person name="Ginger M.L."/>
            <person name="Horn M."/>
            <person name="Schaap P."/>
            <person name="Caler L."/>
            <person name="Loftus B."/>
        </authorList>
    </citation>
    <scope>NUCLEOTIDE SEQUENCE [LARGE SCALE GENOMIC DNA]</scope>
    <source>
        <strain evidence="6 7">Neff</strain>
    </source>
</reference>
<dbReference type="Gene3D" id="2.40.100.10">
    <property type="entry name" value="Cyclophilin-like"/>
    <property type="match status" value="1"/>
</dbReference>
<evidence type="ECO:0000256" key="4">
    <source>
        <dbReference type="RuleBase" id="RU363019"/>
    </source>
</evidence>
<comment type="catalytic activity">
    <reaction evidence="1 4">
        <text>[protein]-peptidylproline (omega=180) = [protein]-peptidylproline (omega=0)</text>
        <dbReference type="Rhea" id="RHEA:16237"/>
        <dbReference type="Rhea" id="RHEA-COMP:10747"/>
        <dbReference type="Rhea" id="RHEA-COMP:10748"/>
        <dbReference type="ChEBI" id="CHEBI:83833"/>
        <dbReference type="ChEBI" id="CHEBI:83834"/>
        <dbReference type="EC" id="5.2.1.8"/>
    </reaction>
</comment>
<evidence type="ECO:0000256" key="2">
    <source>
        <dbReference type="ARBA" id="ARBA00023110"/>
    </source>
</evidence>
<dbReference type="GO" id="GO:0005737">
    <property type="term" value="C:cytoplasm"/>
    <property type="evidence" value="ECO:0007669"/>
    <property type="project" value="TreeGrafter"/>
</dbReference>
<dbReference type="SUPFAM" id="SSF50891">
    <property type="entry name" value="Cyclophilin-like"/>
    <property type="match status" value="1"/>
</dbReference>
<dbReference type="GeneID" id="14919866"/>
<evidence type="ECO:0000313" key="6">
    <source>
        <dbReference type="EMBL" id="ELR19094.1"/>
    </source>
</evidence>
<dbReference type="GO" id="GO:0016018">
    <property type="term" value="F:cyclosporin A binding"/>
    <property type="evidence" value="ECO:0007669"/>
    <property type="project" value="TreeGrafter"/>
</dbReference>
<gene>
    <name evidence="6" type="ORF">ACA1_237440</name>
</gene>
<dbReference type="PROSITE" id="PS00170">
    <property type="entry name" value="CSA_PPIASE_1"/>
    <property type="match status" value="1"/>
</dbReference>
<keyword evidence="2 4" id="KW-0697">Rotamase</keyword>
<dbReference type="PANTHER" id="PTHR11071">
    <property type="entry name" value="PEPTIDYL-PROLYL CIS-TRANS ISOMERASE"/>
    <property type="match status" value="1"/>
</dbReference>
<dbReference type="PANTHER" id="PTHR11071:SF561">
    <property type="entry name" value="PEPTIDYL-PROLYL CIS-TRANS ISOMERASE D-RELATED"/>
    <property type="match status" value="1"/>
</dbReference>
<evidence type="ECO:0000313" key="7">
    <source>
        <dbReference type="Proteomes" id="UP000011083"/>
    </source>
</evidence>
<protein>
    <recommendedName>
        <fullName evidence="4">Peptidyl-prolyl cis-trans isomerase</fullName>
        <shortName evidence="4">PPIase</shortName>
        <ecNumber evidence="4">5.2.1.8</ecNumber>
    </recommendedName>
</protein>
<dbReference type="RefSeq" id="XP_004341158.1">
    <property type="nucleotide sequence ID" value="XM_004341110.1"/>
</dbReference>
<dbReference type="PRINTS" id="PR00153">
    <property type="entry name" value="CSAPPISMRASE"/>
</dbReference>
<comment type="function">
    <text evidence="4">PPIases accelerate the folding of proteins. It catalyzes the cis-trans isomerization of proline imidic peptide bonds in oligopeptides.</text>
</comment>
<organism evidence="6 7">
    <name type="scientific">Acanthamoeba castellanii (strain ATCC 30010 / Neff)</name>
    <dbReference type="NCBI Taxonomy" id="1257118"/>
    <lineage>
        <taxon>Eukaryota</taxon>
        <taxon>Amoebozoa</taxon>
        <taxon>Discosea</taxon>
        <taxon>Longamoebia</taxon>
        <taxon>Centramoebida</taxon>
        <taxon>Acanthamoebidae</taxon>
        <taxon>Acanthamoeba</taxon>
    </lineage>
</organism>
<dbReference type="PROSITE" id="PS50072">
    <property type="entry name" value="CSA_PPIASE_2"/>
    <property type="match status" value="1"/>
</dbReference>
<comment type="similarity">
    <text evidence="4">Belongs to the cyclophilin-type PPIase family.</text>
</comment>
<dbReference type="OMA" id="NSNTCQF"/>
<name>L8H0V6_ACACF</name>
<dbReference type="KEGG" id="acan:ACA1_237440"/>
<dbReference type="STRING" id="1257118.L8H0V6"/>
<dbReference type="AlphaFoldDB" id="L8H0V6"/>
<dbReference type="VEuPathDB" id="AmoebaDB:ACA1_237440"/>
<keyword evidence="7" id="KW-1185">Reference proteome</keyword>
<dbReference type="EC" id="5.2.1.8" evidence="4"/>
<proteinExistence type="inferred from homology"/>
<dbReference type="GO" id="GO:0003755">
    <property type="term" value="F:peptidyl-prolyl cis-trans isomerase activity"/>
    <property type="evidence" value="ECO:0007669"/>
    <property type="project" value="UniProtKB-UniRule"/>
</dbReference>
<dbReference type="Proteomes" id="UP000011083">
    <property type="component" value="Unassembled WGS sequence"/>
</dbReference>
<dbReference type="Pfam" id="PF00160">
    <property type="entry name" value="Pro_isomerase"/>
    <property type="match status" value="1"/>
</dbReference>
<dbReference type="FunFam" id="2.40.100.10:FF:000025">
    <property type="entry name" value="Peptidyl-prolyl cis-trans isomerase CYP19-2"/>
    <property type="match status" value="1"/>
</dbReference>